<sequence>MKDAQGRQVTGRVRWRKFAVLAVPGFAVTAALAVALAQGALAASFAVSGQQFKVRAGSMHGEGFAQYGTLDYNVRDGKDHPFPAVATAIHKATIHELCQSVVTDFPGLGTFSLNVSAGKDPQHPVEATDLVLDLTQLEGNADFTNIEIGRDASTLDKGPKKAKGMQDLFGQQADSLDINDAKQVAWSVNAAKFKLSGLSLSLHKGKQECFR</sequence>
<dbReference type="InterPro" id="IPR046198">
    <property type="entry name" value="DUF6230"/>
</dbReference>
<accession>A0A0K9XHN7</accession>
<dbReference type="Pfam" id="PF19741">
    <property type="entry name" value="DUF6230"/>
    <property type="match status" value="1"/>
</dbReference>
<comment type="caution">
    <text evidence="1">The sequence shown here is derived from an EMBL/GenBank/DDBJ whole genome shotgun (WGS) entry which is preliminary data.</text>
</comment>
<dbReference type="OrthoDB" id="4238587at2"/>
<dbReference type="STRING" id="1678637.AC230_09825"/>
<evidence type="ECO:0000313" key="2">
    <source>
        <dbReference type="Proteomes" id="UP000037288"/>
    </source>
</evidence>
<dbReference type="Proteomes" id="UP000037288">
    <property type="component" value="Unassembled WGS sequence"/>
</dbReference>
<reference evidence="2" key="1">
    <citation type="submission" date="2015-07" db="EMBL/GenBank/DDBJ databases">
        <title>Draft genome sequence of Streptomyces sp. CMAA 1322, a bacterium isolated from Caatinga biome, from dry forest semiarid of Brazil.</title>
        <authorList>
            <person name="Santos S.N."/>
            <person name="Gacesa R."/>
            <person name="Taketani R.G."/>
            <person name="Long P.F."/>
            <person name="Melo I.S."/>
        </authorList>
    </citation>
    <scope>NUCLEOTIDE SEQUENCE [LARGE SCALE GENOMIC DNA]</scope>
    <source>
        <strain evidence="2">CMAA 1322</strain>
    </source>
</reference>
<name>A0A0K9XHN7_9ACTN</name>
<organism evidence="1 2">
    <name type="scientific">Streptomyces caatingaensis</name>
    <dbReference type="NCBI Taxonomy" id="1678637"/>
    <lineage>
        <taxon>Bacteria</taxon>
        <taxon>Bacillati</taxon>
        <taxon>Actinomycetota</taxon>
        <taxon>Actinomycetes</taxon>
        <taxon>Kitasatosporales</taxon>
        <taxon>Streptomycetaceae</taxon>
        <taxon>Streptomyces</taxon>
    </lineage>
</organism>
<proteinExistence type="predicted"/>
<dbReference type="RefSeq" id="WP_049715680.1">
    <property type="nucleotide sequence ID" value="NZ_LFXA01000004.1"/>
</dbReference>
<dbReference type="PATRIC" id="fig|1678637.3.peg.2125"/>
<gene>
    <name evidence="1" type="ORF">AC230_09825</name>
</gene>
<dbReference type="EMBL" id="LFXA01000004">
    <property type="protein sequence ID" value="KNB52914.1"/>
    <property type="molecule type" value="Genomic_DNA"/>
</dbReference>
<protein>
    <submittedName>
        <fullName evidence="1">Cholesterol esterase</fullName>
    </submittedName>
</protein>
<keyword evidence="2" id="KW-1185">Reference proteome</keyword>
<dbReference type="AlphaFoldDB" id="A0A0K9XHN7"/>
<evidence type="ECO:0000313" key="1">
    <source>
        <dbReference type="EMBL" id="KNB52914.1"/>
    </source>
</evidence>